<organism evidence="1 2">
    <name type="scientific">Kineococcus aurantiacus</name>
    <dbReference type="NCBI Taxonomy" id="37633"/>
    <lineage>
        <taxon>Bacteria</taxon>
        <taxon>Bacillati</taxon>
        <taxon>Actinomycetota</taxon>
        <taxon>Actinomycetes</taxon>
        <taxon>Kineosporiales</taxon>
        <taxon>Kineosporiaceae</taxon>
        <taxon>Kineococcus</taxon>
    </lineage>
</organism>
<protein>
    <submittedName>
        <fullName evidence="1">Uncharacterized protein</fullName>
    </submittedName>
</protein>
<evidence type="ECO:0000313" key="2">
    <source>
        <dbReference type="Proteomes" id="UP000521922"/>
    </source>
</evidence>
<proteinExistence type="predicted"/>
<keyword evidence="2" id="KW-1185">Reference proteome</keyword>
<accession>A0A7Y9AT27</accession>
<sequence length="301" mass="32123">MSLTTTTTTPSTSTTGPATMSLRELLSAARVPHTHQPRREVREIVTAIEAGMLEAPVEVAVVLAAYRAAVQSLGTAKAAQIEERLPDLTAQAAQAHAGGQALTAAQIQAMRQAANDDAAQARVLQVLSEQVLSTAGQLGMAVGYADEELVEQLRAGAWEPLRVRWQRIVEQLEDADPRDPAEFVGIGPAADRARAAREEAVQLAREVAAVRRLHRTLLQLNADAGSLGDLDERGLVHRRDGRGRVGGDALNQLVEAGVGWLPTWAELHEQARAPRVVANPSAQERAREAIAAAGRPAMAAW</sequence>
<dbReference type="EMBL" id="JACCBB010000001">
    <property type="protein sequence ID" value="NYD20949.1"/>
    <property type="molecule type" value="Genomic_DNA"/>
</dbReference>
<dbReference type="AlphaFoldDB" id="A0A7Y9AT27"/>
<dbReference type="Proteomes" id="UP000521922">
    <property type="component" value="Unassembled WGS sequence"/>
</dbReference>
<reference evidence="1 2" key="1">
    <citation type="submission" date="2020-07" db="EMBL/GenBank/DDBJ databases">
        <title>Sequencing the genomes of 1000 actinobacteria strains.</title>
        <authorList>
            <person name="Klenk H.-P."/>
        </authorList>
    </citation>
    <scope>NUCLEOTIDE SEQUENCE [LARGE SCALE GENOMIC DNA]</scope>
    <source>
        <strain evidence="1 2">DSM 7487</strain>
    </source>
</reference>
<comment type="caution">
    <text evidence="1">The sequence shown here is derived from an EMBL/GenBank/DDBJ whole genome shotgun (WGS) entry which is preliminary data.</text>
</comment>
<gene>
    <name evidence="1" type="ORF">BJ968_000489</name>
</gene>
<dbReference type="RefSeq" id="WP_179748913.1">
    <property type="nucleotide sequence ID" value="NZ_BAAAGN010000002.1"/>
</dbReference>
<name>A0A7Y9AT27_9ACTN</name>
<evidence type="ECO:0000313" key="1">
    <source>
        <dbReference type="EMBL" id="NYD20949.1"/>
    </source>
</evidence>